<evidence type="ECO:0000256" key="1">
    <source>
        <dbReference type="SAM" id="MobiDB-lite"/>
    </source>
</evidence>
<sequence length="311" mass="33092">MARPEQDLVRDGTPLRELAFWLRDLRAGSGLTYARLAARSGYSISTLQEAAAGRRLPTLAVTLAFARACGADQEAWQRYWTHVRRALDSGSTVAPTPPWDAELPRPDDLRRADGPSGTDDPRHADGNQPPPETDELGSLPPAGTPGSPPDGTPRSKEARTVRIAAASGLLLVALGLTGGLWLALSPDPPAHRDFASVVVQNKVAIGPTTLVEDKTPAYLSSETISHCAARGCKLAGTEMWSGAKLVVFCWTRGEKLTNEDITSAGIAANKGGVTSDLWYRAKWKDGRTGYFPAVYLVPTDRGGSGLAHCTG</sequence>
<feature type="compositionally biased region" description="Pro residues" evidence="1">
    <location>
        <begin position="142"/>
        <end position="151"/>
    </location>
</feature>
<dbReference type="RefSeq" id="WP_272176016.1">
    <property type="nucleotide sequence ID" value="NZ_JAQOSK010000007.1"/>
</dbReference>
<dbReference type="InterPro" id="IPR001387">
    <property type="entry name" value="Cro/C1-type_HTH"/>
</dbReference>
<reference evidence="4 5" key="1">
    <citation type="journal article" date="2015" name="Int. J. Syst. Evol. Microbiol.">
        <title>Streptomyces gilvifuscus sp. nov., an actinomycete that produces antibacterial compounds isolated from soil.</title>
        <authorList>
            <person name="Nguyen T.M."/>
            <person name="Kim J."/>
        </authorList>
    </citation>
    <scope>NUCLEOTIDE SEQUENCE [LARGE SCALE GENOMIC DNA]</scope>
    <source>
        <strain evidence="4 5">T113</strain>
    </source>
</reference>
<evidence type="ECO:0000313" key="5">
    <source>
        <dbReference type="Proteomes" id="UP001221328"/>
    </source>
</evidence>
<evidence type="ECO:0000259" key="3">
    <source>
        <dbReference type="PROSITE" id="PS50943"/>
    </source>
</evidence>
<feature type="region of interest" description="Disordered" evidence="1">
    <location>
        <begin position="89"/>
        <end position="157"/>
    </location>
</feature>
<name>A0ABT5FW45_9ACTN</name>
<comment type="caution">
    <text evidence="4">The sequence shown here is derived from an EMBL/GenBank/DDBJ whole genome shotgun (WGS) entry which is preliminary data.</text>
</comment>
<accession>A0ABT5FW45</accession>
<keyword evidence="5" id="KW-1185">Reference proteome</keyword>
<dbReference type="CDD" id="cd00093">
    <property type="entry name" value="HTH_XRE"/>
    <property type="match status" value="1"/>
</dbReference>
<protein>
    <submittedName>
        <fullName evidence="4">Helix-turn-helix transcriptional regulator</fullName>
    </submittedName>
</protein>
<keyword evidence="2" id="KW-1133">Transmembrane helix</keyword>
<dbReference type="InterPro" id="IPR010982">
    <property type="entry name" value="Lambda_DNA-bd_dom_sf"/>
</dbReference>
<dbReference type="EMBL" id="JAQOSK010000007">
    <property type="protein sequence ID" value="MDC2956657.1"/>
    <property type="molecule type" value="Genomic_DNA"/>
</dbReference>
<dbReference type="SUPFAM" id="SSF47413">
    <property type="entry name" value="lambda repressor-like DNA-binding domains"/>
    <property type="match status" value="1"/>
</dbReference>
<evidence type="ECO:0000256" key="2">
    <source>
        <dbReference type="SAM" id="Phobius"/>
    </source>
</evidence>
<dbReference type="Pfam" id="PF13560">
    <property type="entry name" value="HTH_31"/>
    <property type="match status" value="1"/>
</dbReference>
<dbReference type="Gene3D" id="1.10.260.40">
    <property type="entry name" value="lambda repressor-like DNA-binding domains"/>
    <property type="match status" value="1"/>
</dbReference>
<dbReference type="Proteomes" id="UP001221328">
    <property type="component" value="Unassembled WGS sequence"/>
</dbReference>
<evidence type="ECO:0000313" key="4">
    <source>
        <dbReference type="EMBL" id="MDC2956657.1"/>
    </source>
</evidence>
<dbReference type="SMART" id="SM00530">
    <property type="entry name" value="HTH_XRE"/>
    <property type="match status" value="1"/>
</dbReference>
<feature type="compositionally biased region" description="Basic and acidic residues" evidence="1">
    <location>
        <begin position="102"/>
        <end position="125"/>
    </location>
</feature>
<keyword evidence="2" id="KW-0812">Transmembrane</keyword>
<feature type="domain" description="HTH cro/C1-type" evidence="3">
    <location>
        <begin position="22"/>
        <end position="76"/>
    </location>
</feature>
<gene>
    <name evidence="4" type="ORF">PO587_19485</name>
</gene>
<organism evidence="4 5">
    <name type="scientific">Streptomyces gilvifuscus</name>
    <dbReference type="NCBI Taxonomy" id="1550617"/>
    <lineage>
        <taxon>Bacteria</taxon>
        <taxon>Bacillati</taxon>
        <taxon>Actinomycetota</taxon>
        <taxon>Actinomycetes</taxon>
        <taxon>Kitasatosporales</taxon>
        <taxon>Streptomycetaceae</taxon>
        <taxon>Streptomyces</taxon>
    </lineage>
</organism>
<dbReference type="PROSITE" id="PS50943">
    <property type="entry name" value="HTH_CROC1"/>
    <property type="match status" value="1"/>
</dbReference>
<feature type="transmembrane region" description="Helical" evidence="2">
    <location>
        <begin position="163"/>
        <end position="184"/>
    </location>
</feature>
<proteinExistence type="predicted"/>
<keyword evidence="2" id="KW-0472">Membrane</keyword>